<evidence type="ECO:0000313" key="2">
    <source>
        <dbReference type="Proteomes" id="UP000274131"/>
    </source>
</evidence>
<reference evidence="3" key="1">
    <citation type="submission" date="2017-02" db="UniProtKB">
        <authorList>
            <consortium name="WormBaseParasite"/>
        </authorList>
    </citation>
    <scope>IDENTIFICATION</scope>
</reference>
<accession>A0A0N4VP04</accession>
<protein>
    <submittedName>
        <fullName evidence="3">CCDC92 domain-containing protein</fullName>
    </submittedName>
</protein>
<sequence length="222" mass="24696">MDETTRELNKLAIMQLKLFSDFLQVSKQLESVLDSYRYNLSKTKSILGFSTTAAAFLDSRDMEPTVRVTIQDGVFELDGNEPATSNSKPHFRPFGVFEPQHARLARKNITSSLSLICELASIKKELIDLESKYSSLRELVEDRSGSAKASNCGHVICVLRTLKATQTLSNTCVFTILGTRRIVRKMKFAQQYPTNNEIPEISLSVVTTLLSTGLLASVLLVS</sequence>
<proteinExistence type="predicted"/>
<keyword evidence="2" id="KW-1185">Reference proteome</keyword>
<dbReference type="WBParaSite" id="EVEC_0001272701-mRNA-1">
    <property type="protein sequence ID" value="EVEC_0001272701-mRNA-1"/>
    <property type="gene ID" value="EVEC_0001272701"/>
</dbReference>
<gene>
    <name evidence="1" type="ORF">EVEC_LOCUS11900</name>
</gene>
<dbReference type="AlphaFoldDB" id="A0A0N4VP04"/>
<dbReference type="STRING" id="51028.A0A0N4VP04"/>
<name>A0A0N4VP04_ENTVE</name>
<dbReference type="Proteomes" id="UP000274131">
    <property type="component" value="Unassembled WGS sequence"/>
</dbReference>
<reference evidence="1 2" key="2">
    <citation type="submission" date="2018-10" db="EMBL/GenBank/DDBJ databases">
        <authorList>
            <consortium name="Pathogen Informatics"/>
        </authorList>
    </citation>
    <scope>NUCLEOTIDE SEQUENCE [LARGE SCALE GENOMIC DNA]</scope>
</reference>
<evidence type="ECO:0000313" key="1">
    <source>
        <dbReference type="EMBL" id="VDD97149.1"/>
    </source>
</evidence>
<evidence type="ECO:0000313" key="3">
    <source>
        <dbReference type="WBParaSite" id="EVEC_0001272701-mRNA-1"/>
    </source>
</evidence>
<dbReference type="OrthoDB" id="5826082at2759"/>
<organism evidence="3">
    <name type="scientific">Enterobius vermicularis</name>
    <name type="common">Human pinworm</name>
    <dbReference type="NCBI Taxonomy" id="51028"/>
    <lineage>
        <taxon>Eukaryota</taxon>
        <taxon>Metazoa</taxon>
        <taxon>Ecdysozoa</taxon>
        <taxon>Nematoda</taxon>
        <taxon>Chromadorea</taxon>
        <taxon>Rhabditida</taxon>
        <taxon>Spirurina</taxon>
        <taxon>Oxyuridomorpha</taxon>
        <taxon>Oxyuroidea</taxon>
        <taxon>Oxyuridae</taxon>
        <taxon>Enterobius</taxon>
    </lineage>
</organism>
<dbReference type="EMBL" id="UXUI01012932">
    <property type="protein sequence ID" value="VDD97149.1"/>
    <property type="molecule type" value="Genomic_DNA"/>
</dbReference>